<accession>A0A0M9WD41</accession>
<dbReference type="AlphaFoldDB" id="A0A0M9WD41"/>
<reference evidence="2 3" key="1">
    <citation type="submission" date="2015-08" db="EMBL/GenBank/DDBJ databases">
        <title>Genome sequencing of Penicillium nordicum.</title>
        <authorList>
            <person name="Nguyen H.D."/>
            <person name="Seifert K.A."/>
        </authorList>
    </citation>
    <scope>NUCLEOTIDE SEQUENCE [LARGE SCALE GENOMIC DNA]</scope>
    <source>
        <strain evidence="2 3">DAOMC 185683</strain>
    </source>
</reference>
<dbReference type="EMBL" id="LHQQ01000168">
    <property type="protein sequence ID" value="KOS40305.1"/>
    <property type="molecule type" value="Genomic_DNA"/>
</dbReference>
<keyword evidence="3" id="KW-1185">Reference proteome</keyword>
<sequence length="81" mass="9178">MDDRLDVRPGADIYIFPWALSSESGSRVSVHLGRTLRIGRVYTAERTGSPVFHTLWSYVSFYVCETIIVMSCSIYIGAWTI</sequence>
<evidence type="ECO:0000256" key="1">
    <source>
        <dbReference type="SAM" id="Phobius"/>
    </source>
</evidence>
<keyword evidence="1" id="KW-0472">Membrane</keyword>
<evidence type="ECO:0000313" key="2">
    <source>
        <dbReference type="EMBL" id="KOS40305.1"/>
    </source>
</evidence>
<gene>
    <name evidence="2" type="ORF">ACN38_g8833</name>
</gene>
<protein>
    <submittedName>
        <fullName evidence="2">Uncharacterized protein</fullName>
    </submittedName>
</protein>
<organism evidence="2 3">
    <name type="scientific">Penicillium nordicum</name>
    <dbReference type="NCBI Taxonomy" id="229535"/>
    <lineage>
        <taxon>Eukaryota</taxon>
        <taxon>Fungi</taxon>
        <taxon>Dikarya</taxon>
        <taxon>Ascomycota</taxon>
        <taxon>Pezizomycotina</taxon>
        <taxon>Eurotiomycetes</taxon>
        <taxon>Eurotiomycetidae</taxon>
        <taxon>Eurotiales</taxon>
        <taxon>Aspergillaceae</taxon>
        <taxon>Penicillium</taxon>
    </lineage>
</organism>
<name>A0A0M9WD41_9EURO</name>
<dbReference type="Proteomes" id="UP000037696">
    <property type="component" value="Unassembled WGS sequence"/>
</dbReference>
<feature type="transmembrane region" description="Helical" evidence="1">
    <location>
        <begin position="55"/>
        <end position="78"/>
    </location>
</feature>
<comment type="caution">
    <text evidence="2">The sequence shown here is derived from an EMBL/GenBank/DDBJ whole genome shotgun (WGS) entry which is preliminary data.</text>
</comment>
<proteinExistence type="predicted"/>
<keyword evidence="1" id="KW-1133">Transmembrane helix</keyword>
<evidence type="ECO:0000313" key="3">
    <source>
        <dbReference type="Proteomes" id="UP000037696"/>
    </source>
</evidence>
<keyword evidence="1" id="KW-0812">Transmembrane</keyword>